<dbReference type="InterPro" id="IPR039436">
    <property type="entry name" value="Asteroid_dom"/>
</dbReference>
<dbReference type="InterPro" id="IPR029060">
    <property type="entry name" value="PIN-like_dom_sf"/>
</dbReference>
<dbReference type="Proteomes" id="UP000319160">
    <property type="component" value="Unassembled WGS sequence"/>
</dbReference>
<feature type="domain" description="Asteroid" evidence="3">
    <location>
        <begin position="148"/>
        <end position="397"/>
    </location>
</feature>
<evidence type="ECO:0000259" key="3">
    <source>
        <dbReference type="Pfam" id="PF12813"/>
    </source>
</evidence>
<dbReference type="Pfam" id="PF12813">
    <property type="entry name" value="XPG_I_2"/>
    <property type="match status" value="1"/>
</dbReference>
<sequence>MGIRGLGAAVRQYGQFSSLSDSTVVIDGPALVYQILEGCMRQRPATNGFICHPCYSTLGRMVIGWLEELRRHNVTVRTIYFDGYLPPSKWQVRRQRLLHQSQTMKNLLTSHPHGSSRLPEDAFETIKAEISLTRSIGHSSHSRWLPKPPFLVPAVIEILKSCPMWGPLVKVVSGEADMFCAEDIRRHGGVLLTSDSDLLITDLGPDGTVSFFTDVVAADRSDKSQGLMACKFSLHIINDTLGLNNVGGISRVAFEAVYCRTSFNEPLKRVKIGNNNNNDNNPESSGFHAFKQEYSMKEYLPMDHPVQEILSILDPRISEVIIQTVLLDDNGTVPDDSSGEKSRGPETLSMFLPIMIEDRSRKSAWTMSAVTRQLAYGAMQTIAARMFPVVIEYRVLEASNSLMGRQIDVLGPEETLERCSLLAETLDQLAGRIPDTNMQWLAFAIYQDVIWSTSEQRSPMSASIINKGKDVFNDEDEYSWDMIHFAAQMQASFYSLRMAKQVLDVVASLRTLPPPMRDLRERLSHLPIIAEWPTVETMSNVLATAREANIMSIITDMLGVTIIENTENSSDTNRPEKLKNRNGLLRSERDPKRPISVNPFAILSNASLS</sequence>
<protein>
    <recommendedName>
        <fullName evidence="3">Asteroid domain-containing protein</fullName>
    </recommendedName>
</protein>
<name>A0A553HLR2_9PEZI</name>
<dbReference type="InterPro" id="IPR026832">
    <property type="entry name" value="Asteroid"/>
</dbReference>
<dbReference type="Gene3D" id="3.40.50.1010">
    <property type="entry name" value="5'-nuclease"/>
    <property type="match status" value="1"/>
</dbReference>
<dbReference type="OrthoDB" id="5297549at2759"/>
<evidence type="ECO:0000256" key="2">
    <source>
        <dbReference type="SAM" id="MobiDB-lite"/>
    </source>
</evidence>
<organism evidence="4 5">
    <name type="scientific">Xylaria flabelliformis</name>
    <dbReference type="NCBI Taxonomy" id="2512241"/>
    <lineage>
        <taxon>Eukaryota</taxon>
        <taxon>Fungi</taxon>
        <taxon>Dikarya</taxon>
        <taxon>Ascomycota</taxon>
        <taxon>Pezizomycotina</taxon>
        <taxon>Sordariomycetes</taxon>
        <taxon>Xylariomycetidae</taxon>
        <taxon>Xylariales</taxon>
        <taxon>Xylariaceae</taxon>
        <taxon>Xylaria</taxon>
    </lineage>
</organism>
<dbReference type="AlphaFoldDB" id="A0A553HLR2"/>
<evidence type="ECO:0000313" key="5">
    <source>
        <dbReference type="Proteomes" id="UP000319160"/>
    </source>
</evidence>
<gene>
    <name evidence="4" type="ORF">FHL15_010241</name>
</gene>
<comment type="caution">
    <text evidence="4">The sequence shown here is derived from an EMBL/GenBank/DDBJ whole genome shotgun (WGS) entry which is preliminary data.</text>
</comment>
<feature type="region of interest" description="Disordered" evidence="2">
    <location>
        <begin position="567"/>
        <end position="591"/>
    </location>
</feature>
<dbReference type="PANTHER" id="PTHR15665:SF1">
    <property type="entry name" value="PROTEIN ASTEROID HOMOLOG 1"/>
    <property type="match status" value="1"/>
</dbReference>
<comment type="similarity">
    <text evidence="1">Belongs to the asteroid family.</text>
</comment>
<evidence type="ECO:0000256" key="1">
    <source>
        <dbReference type="ARBA" id="ARBA00007398"/>
    </source>
</evidence>
<accession>A0A553HLR2</accession>
<proteinExistence type="inferred from homology"/>
<evidence type="ECO:0000313" key="4">
    <source>
        <dbReference type="EMBL" id="TRX88898.1"/>
    </source>
</evidence>
<dbReference type="EMBL" id="VFLP01000078">
    <property type="protein sequence ID" value="TRX88898.1"/>
    <property type="molecule type" value="Genomic_DNA"/>
</dbReference>
<reference evidence="5" key="1">
    <citation type="submission" date="2019-06" db="EMBL/GenBank/DDBJ databases">
        <title>Draft genome sequence of the griseofulvin-producing fungus Xylaria cubensis strain G536.</title>
        <authorList>
            <person name="Mead M.E."/>
            <person name="Raja H.A."/>
            <person name="Steenwyk J.L."/>
            <person name="Knowles S.L."/>
            <person name="Oberlies N.H."/>
            <person name="Rokas A."/>
        </authorList>
    </citation>
    <scope>NUCLEOTIDE SEQUENCE [LARGE SCALE GENOMIC DNA]</scope>
    <source>
        <strain evidence="5">G536</strain>
    </source>
</reference>
<dbReference type="PANTHER" id="PTHR15665">
    <property type="entry name" value="ASTEROID PROTEIN"/>
    <property type="match status" value="1"/>
</dbReference>
<keyword evidence="5" id="KW-1185">Reference proteome</keyword>
<dbReference type="STRING" id="2512241.A0A553HLR2"/>
<dbReference type="SUPFAM" id="SSF88723">
    <property type="entry name" value="PIN domain-like"/>
    <property type="match status" value="1"/>
</dbReference>